<dbReference type="GO" id="GO:0005216">
    <property type="term" value="F:monoatomic ion channel activity"/>
    <property type="evidence" value="ECO:0007669"/>
    <property type="project" value="InterPro"/>
</dbReference>
<dbReference type="AlphaFoldDB" id="A0A914WSH1"/>
<dbReference type="CDD" id="cd19049">
    <property type="entry name" value="LGIC_TM_anion"/>
    <property type="match status" value="1"/>
</dbReference>
<feature type="transmembrane region" description="Helical" evidence="1">
    <location>
        <begin position="114"/>
        <end position="133"/>
    </location>
</feature>
<dbReference type="SUPFAM" id="SSF90112">
    <property type="entry name" value="Neurotransmitter-gated ion-channel transmembrane pore"/>
    <property type="match status" value="1"/>
</dbReference>
<dbReference type="Proteomes" id="UP000887566">
    <property type="component" value="Unplaced"/>
</dbReference>
<evidence type="ECO:0000313" key="3">
    <source>
        <dbReference type="Proteomes" id="UP000887566"/>
    </source>
</evidence>
<accession>A0A914WSH1</accession>
<dbReference type="GO" id="GO:0004888">
    <property type="term" value="F:transmembrane signaling receptor activity"/>
    <property type="evidence" value="ECO:0007669"/>
    <property type="project" value="InterPro"/>
</dbReference>
<keyword evidence="3" id="KW-1185">Reference proteome</keyword>
<name>A0A914WSH1_9BILA</name>
<dbReference type="InterPro" id="IPR036719">
    <property type="entry name" value="Neuro-gated_channel_TM_sf"/>
</dbReference>
<organism evidence="3 4">
    <name type="scientific">Plectus sambesii</name>
    <dbReference type="NCBI Taxonomy" id="2011161"/>
    <lineage>
        <taxon>Eukaryota</taxon>
        <taxon>Metazoa</taxon>
        <taxon>Ecdysozoa</taxon>
        <taxon>Nematoda</taxon>
        <taxon>Chromadorea</taxon>
        <taxon>Plectida</taxon>
        <taxon>Plectina</taxon>
        <taxon>Plectoidea</taxon>
        <taxon>Plectidae</taxon>
        <taxon>Plectus</taxon>
    </lineage>
</organism>
<evidence type="ECO:0000313" key="4">
    <source>
        <dbReference type="WBParaSite" id="PSAMB.scaffold5085size12694.g25856.t1"/>
    </source>
</evidence>
<dbReference type="Gene3D" id="1.20.58.390">
    <property type="entry name" value="Neurotransmitter-gated ion-channel transmembrane domain"/>
    <property type="match status" value="1"/>
</dbReference>
<dbReference type="Pfam" id="PF02932">
    <property type="entry name" value="Neur_chan_memb"/>
    <property type="match status" value="1"/>
</dbReference>
<feature type="domain" description="Neurotransmitter-gated ion-channel transmembrane" evidence="2">
    <location>
        <begin position="98"/>
        <end position="175"/>
    </location>
</feature>
<dbReference type="GO" id="GO:0016020">
    <property type="term" value="C:membrane"/>
    <property type="evidence" value="ECO:0007669"/>
    <property type="project" value="InterPro"/>
</dbReference>
<reference evidence="4" key="1">
    <citation type="submission" date="2022-11" db="UniProtKB">
        <authorList>
            <consortium name="WormBaseParasite"/>
        </authorList>
    </citation>
    <scope>IDENTIFICATION</scope>
</reference>
<dbReference type="PANTHER" id="PTHR18945">
    <property type="entry name" value="NEUROTRANSMITTER GATED ION CHANNEL"/>
    <property type="match status" value="1"/>
</dbReference>
<sequence length="195" mass="22147">MDVHWLSESPIVFAQDIQLPEFYVTEMTTESCAALHNYSVSEQQVRTGNFSCLEARVHVQRSLGYHIVQTYLPTTLIVTISWMAFWIAPQAVPARGTAIRFALPPVSYAKAIDFWYGACMLFLFAGLIEFALVSNWTRLAQKYGDLANGNQQRARRRQSLLNVFKRRQSSRDADEETGARSFCLAFILALTTVRV</sequence>
<dbReference type="InterPro" id="IPR006201">
    <property type="entry name" value="Neur_channel"/>
</dbReference>
<dbReference type="InterPro" id="IPR038050">
    <property type="entry name" value="Neuro_actylchol_rec"/>
</dbReference>
<keyword evidence="1" id="KW-0812">Transmembrane</keyword>
<feature type="transmembrane region" description="Helical" evidence="1">
    <location>
        <begin position="70"/>
        <end position="88"/>
    </location>
</feature>
<protein>
    <submittedName>
        <fullName evidence="4">Neurotransmitter-gated ion-channel transmembrane domain-containing protein</fullName>
    </submittedName>
</protein>
<evidence type="ECO:0000259" key="2">
    <source>
        <dbReference type="Pfam" id="PF02932"/>
    </source>
</evidence>
<keyword evidence="1" id="KW-0472">Membrane</keyword>
<dbReference type="WBParaSite" id="PSAMB.scaffold5085size12694.g25856.t1">
    <property type="protein sequence ID" value="PSAMB.scaffold5085size12694.g25856.t1"/>
    <property type="gene ID" value="PSAMB.scaffold5085size12694.g25856"/>
</dbReference>
<dbReference type="InterPro" id="IPR006029">
    <property type="entry name" value="Neurotrans-gated_channel_TM"/>
</dbReference>
<keyword evidence="1" id="KW-1133">Transmembrane helix</keyword>
<evidence type="ECO:0000256" key="1">
    <source>
        <dbReference type="SAM" id="Phobius"/>
    </source>
</evidence>
<proteinExistence type="predicted"/>